<evidence type="ECO:0000313" key="3">
    <source>
        <dbReference type="Proteomes" id="UP000784294"/>
    </source>
</evidence>
<evidence type="ECO:0000313" key="2">
    <source>
        <dbReference type="EMBL" id="VEL28816.1"/>
    </source>
</evidence>
<gene>
    <name evidence="2" type="ORF">PXEA_LOCUS22256</name>
</gene>
<dbReference type="EMBL" id="CAAALY010098017">
    <property type="protein sequence ID" value="VEL28816.1"/>
    <property type="molecule type" value="Genomic_DNA"/>
</dbReference>
<dbReference type="Proteomes" id="UP000784294">
    <property type="component" value="Unassembled WGS sequence"/>
</dbReference>
<proteinExistence type="predicted"/>
<dbReference type="AlphaFoldDB" id="A0A3S5CKK6"/>
<name>A0A3S5CKK6_9PLAT</name>
<accession>A0A3S5CKK6</accession>
<reference evidence="2" key="1">
    <citation type="submission" date="2018-11" db="EMBL/GenBank/DDBJ databases">
        <authorList>
            <consortium name="Pathogen Informatics"/>
        </authorList>
    </citation>
    <scope>NUCLEOTIDE SEQUENCE</scope>
</reference>
<comment type="caution">
    <text evidence="2">The sequence shown here is derived from an EMBL/GenBank/DDBJ whole genome shotgun (WGS) entry which is preliminary data.</text>
</comment>
<protein>
    <submittedName>
        <fullName evidence="2">Uncharacterized protein</fullName>
    </submittedName>
</protein>
<evidence type="ECO:0000256" key="1">
    <source>
        <dbReference type="SAM" id="Coils"/>
    </source>
</evidence>
<feature type="coiled-coil region" evidence="1">
    <location>
        <begin position="5"/>
        <end position="53"/>
    </location>
</feature>
<sequence length="71" mass="8292">MYPSCNLSEYEKKREEKRLRALETERQRMDSLLAHAELKAKASETRIQALNRLAEVMLDQIKLLVNLCFGP</sequence>
<organism evidence="2 3">
    <name type="scientific">Protopolystoma xenopodis</name>
    <dbReference type="NCBI Taxonomy" id="117903"/>
    <lineage>
        <taxon>Eukaryota</taxon>
        <taxon>Metazoa</taxon>
        <taxon>Spiralia</taxon>
        <taxon>Lophotrochozoa</taxon>
        <taxon>Platyhelminthes</taxon>
        <taxon>Monogenea</taxon>
        <taxon>Polyopisthocotylea</taxon>
        <taxon>Polystomatidea</taxon>
        <taxon>Polystomatidae</taxon>
        <taxon>Protopolystoma</taxon>
    </lineage>
</organism>
<keyword evidence="1" id="KW-0175">Coiled coil</keyword>
<keyword evidence="3" id="KW-1185">Reference proteome</keyword>